<dbReference type="Gene3D" id="3.40.50.1820">
    <property type="entry name" value="alpha/beta hydrolase"/>
    <property type="match status" value="1"/>
</dbReference>
<accession>A0A839Z7U1</accession>
<dbReference type="InterPro" id="IPR000639">
    <property type="entry name" value="Epox_hydrolase-like"/>
</dbReference>
<dbReference type="PANTHER" id="PTHR43798:SF24">
    <property type="entry name" value="CIS-3-ALKYL-4-ALKYLOXETAN-2-ONE DECARBOXYLASE"/>
    <property type="match status" value="1"/>
</dbReference>
<dbReference type="RefSeq" id="WP_183934312.1">
    <property type="nucleotide sequence ID" value="NZ_JACICF010000002.1"/>
</dbReference>
<name>A0A839Z7U1_9SPHN</name>
<dbReference type="AlphaFoldDB" id="A0A839Z7U1"/>
<dbReference type="Pfam" id="PF00561">
    <property type="entry name" value="Abhydrolase_1"/>
    <property type="match status" value="1"/>
</dbReference>
<dbReference type="InterPro" id="IPR029058">
    <property type="entry name" value="AB_hydrolase_fold"/>
</dbReference>
<dbReference type="GO" id="GO:0016020">
    <property type="term" value="C:membrane"/>
    <property type="evidence" value="ECO:0007669"/>
    <property type="project" value="TreeGrafter"/>
</dbReference>
<dbReference type="PRINTS" id="PR00412">
    <property type="entry name" value="EPOXHYDRLASE"/>
</dbReference>
<protein>
    <submittedName>
        <fullName evidence="2">Haloalkane dehalogenase</fullName>
        <ecNumber evidence="2">3.8.1.5</ecNumber>
    </submittedName>
</protein>
<sequence length="304" mass="33587">MTIFRTDEERFADVPDYPFAPHYFHVHLDGGEVARQHYLDEGPSEGPVILLLHGEPSWSFLYRHMIPPLVEAGNRVIAPDLIGFGKSDKPTRRSDYSYAAHAGWLGQLLDHLGLRDIGLFCQDWGGLLGLRHVGMNPQRFAFVVASNTFLPVGAGSPSDAFVAWREYATTNPAFNIGGVIQRATVRHLSDAEVAAYDAPFPNEESKAGARAFPALVPVARDDPGAQDNLTAWEGLSRYERPFLTLFTDEDPVTRGGERYFQEMVPGAAGQPHRIVEGAGHFCQEDAPEIFVEALLSLSAQRERS</sequence>
<dbReference type="SUPFAM" id="SSF53474">
    <property type="entry name" value="alpha/beta-Hydrolases"/>
    <property type="match status" value="1"/>
</dbReference>
<dbReference type="InterPro" id="IPR000073">
    <property type="entry name" value="AB_hydrolase_1"/>
</dbReference>
<proteinExistence type="predicted"/>
<evidence type="ECO:0000313" key="2">
    <source>
        <dbReference type="EMBL" id="MBB3764964.1"/>
    </source>
</evidence>
<dbReference type="EC" id="3.8.1.5" evidence="2"/>
<dbReference type="GO" id="GO:0018786">
    <property type="term" value="F:haloalkane dehalogenase activity"/>
    <property type="evidence" value="ECO:0007669"/>
    <property type="project" value="UniProtKB-EC"/>
</dbReference>
<dbReference type="EMBL" id="JACICF010000002">
    <property type="protein sequence ID" value="MBB3764964.1"/>
    <property type="molecule type" value="Genomic_DNA"/>
</dbReference>
<dbReference type="NCBIfam" id="NF002043">
    <property type="entry name" value="PRK00870.1"/>
    <property type="match status" value="1"/>
</dbReference>
<evidence type="ECO:0000259" key="1">
    <source>
        <dbReference type="Pfam" id="PF00561"/>
    </source>
</evidence>
<feature type="domain" description="AB hydrolase-1" evidence="1">
    <location>
        <begin position="47"/>
        <end position="286"/>
    </location>
</feature>
<keyword evidence="3" id="KW-1185">Reference proteome</keyword>
<evidence type="ECO:0000313" key="3">
    <source>
        <dbReference type="Proteomes" id="UP000578569"/>
    </source>
</evidence>
<dbReference type="Proteomes" id="UP000578569">
    <property type="component" value="Unassembled WGS sequence"/>
</dbReference>
<comment type="caution">
    <text evidence="2">The sequence shown here is derived from an EMBL/GenBank/DDBJ whole genome shotgun (WGS) entry which is preliminary data.</text>
</comment>
<keyword evidence="2" id="KW-0378">Hydrolase</keyword>
<reference evidence="2 3" key="1">
    <citation type="submission" date="2020-08" db="EMBL/GenBank/DDBJ databases">
        <title>Genomic Encyclopedia of Type Strains, Phase IV (KMG-IV): sequencing the most valuable type-strain genomes for metagenomic binning, comparative biology and taxonomic classification.</title>
        <authorList>
            <person name="Goeker M."/>
        </authorList>
    </citation>
    <scope>NUCLEOTIDE SEQUENCE [LARGE SCALE GENOMIC DNA]</scope>
    <source>
        <strain evidence="2 3">DSM 24194</strain>
    </source>
</reference>
<gene>
    <name evidence="2" type="ORF">FHS50_002026</name>
</gene>
<dbReference type="InterPro" id="IPR050266">
    <property type="entry name" value="AB_hydrolase_sf"/>
</dbReference>
<dbReference type="PANTHER" id="PTHR43798">
    <property type="entry name" value="MONOACYLGLYCEROL LIPASE"/>
    <property type="match status" value="1"/>
</dbReference>
<organism evidence="2 3">
    <name type="scientific">Sphingomicrobium lutaoense</name>
    <dbReference type="NCBI Taxonomy" id="515949"/>
    <lineage>
        <taxon>Bacteria</taxon>
        <taxon>Pseudomonadati</taxon>
        <taxon>Pseudomonadota</taxon>
        <taxon>Alphaproteobacteria</taxon>
        <taxon>Sphingomonadales</taxon>
        <taxon>Sphingomonadaceae</taxon>
        <taxon>Sphingomicrobium</taxon>
    </lineage>
</organism>